<feature type="non-terminal residue" evidence="1">
    <location>
        <position position="23"/>
    </location>
</feature>
<sequence length="23" mass="2531">MTGIQLIDNDLEIKVEKDASGKI</sequence>
<dbReference type="AlphaFoldDB" id="J9GDC2"/>
<comment type="caution">
    <text evidence="1">The sequence shown here is derived from an EMBL/GenBank/DDBJ whole genome shotgun (WGS) entry which is preliminary data.</text>
</comment>
<proteinExistence type="predicted"/>
<protein>
    <submittedName>
        <fullName evidence="1">Uncharacterized protein</fullName>
    </submittedName>
</protein>
<accession>J9GDC2</accession>
<evidence type="ECO:0000313" key="1">
    <source>
        <dbReference type="EMBL" id="EJW99767.1"/>
    </source>
</evidence>
<gene>
    <name evidence="1" type="ORF">EVA_12127</name>
</gene>
<organism evidence="1">
    <name type="scientific">gut metagenome</name>
    <dbReference type="NCBI Taxonomy" id="749906"/>
    <lineage>
        <taxon>unclassified sequences</taxon>
        <taxon>metagenomes</taxon>
        <taxon>organismal metagenomes</taxon>
    </lineage>
</organism>
<name>J9GDC2_9ZZZZ</name>
<dbReference type="EMBL" id="AMCI01003661">
    <property type="protein sequence ID" value="EJW99767.1"/>
    <property type="molecule type" value="Genomic_DNA"/>
</dbReference>
<reference evidence="1" key="1">
    <citation type="journal article" date="2012" name="PLoS ONE">
        <title>Gene sets for utilization of primary and secondary nutrition supplies in the distal gut of endangered iberian lynx.</title>
        <authorList>
            <person name="Alcaide M."/>
            <person name="Messina E."/>
            <person name="Richter M."/>
            <person name="Bargiela R."/>
            <person name="Peplies J."/>
            <person name="Huws S.A."/>
            <person name="Newbold C.J."/>
            <person name="Golyshin P.N."/>
            <person name="Simon M.A."/>
            <person name="Lopez G."/>
            <person name="Yakimov M.M."/>
            <person name="Ferrer M."/>
        </authorList>
    </citation>
    <scope>NUCLEOTIDE SEQUENCE</scope>
</reference>